<keyword evidence="1" id="KW-1133">Transmembrane helix</keyword>
<evidence type="ECO:0000313" key="3">
    <source>
        <dbReference type="Proteomes" id="UP000078046"/>
    </source>
</evidence>
<protein>
    <submittedName>
        <fullName evidence="2">Uncharacterized protein</fullName>
    </submittedName>
</protein>
<proteinExistence type="predicted"/>
<reference evidence="2 3" key="1">
    <citation type="submission" date="2016-04" db="EMBL/GenBank/DDBJ databases">
        <title>The genome of Intoshia linei affirms orthonectids as highly simplified spiralians.</title>
        <authorList>
            <person name="Mikhailov K.V."/>
            <person name="Slusarev G.S."/>
            <person name="Nikitin M.A."/>
            <person name="Logacheva M.D."/>
            <person name="Penin A."/>
            <person name="Aleoshin V."/>
            <person name="Panchin Y.V."/>
        </authorList>
    </citation>
    <scope>NUCLEOTIDE SEQUENCE [LARGE SCALE GENOMIC DNA]</scope>
    <source>
        <strain evidence="2">Intl2013</strain>
        <tissue evidence="2">Whole animal</tissue>
    </source>
</reference>
<evidence type="ECO:0000256" key="1">
    <source>
        <dbReference type="SAM" id="Phobius"/>
    </source>
</evidence>
<name>A0A177B9I7_9BILA</name>
<gene>
    <name evidence="2" type="ORF">A3Q56_01311</name>
</gene>
<feature type="transmembrane region" description="Helical" evidence="1">
    <location>
        <begin position="260"/>
        <end position="279"/>
    </location>
</feature>
<keyword evidence="1" id="KW-0472">Membrane</keyword>
<feature type="transmembrane region" description="Helical" evidence="1">
    <location>
        <begin position="352"/>
        <end position="376"/>
    </location>
</feature>
<dbReference type="AlphaFoldDB" id="A0A177B9I7"/>
<comment type="caution">
    <text evidence="2">The sequence shown here is derived from an EMBL/GenBank/DDBJ whole genome shotgun (WGS) entry which is preliminary data.</text>
</comment>
<sequence>MRKLDYSLRVEAEIPDDLTTYEFSEWLKKYNIEKEPCSHMEALKVFANSAQQKARDLFDVLIKKYENSCNYHEMWNNFLCHENNVNLLTFKKIMEFTSRVDLTIIDKKLIPLNSIDVTNYDEFMHSLSDRLYKQYKFHYLTCKDLIKYCVIIDLNKTNYFILITFENKILKTQIIPKSSKDFSKEYITVSGPIQLTISTKFVRFFSMAMLVSIITISSTKFAQIYQNTFNDVDFMYNVDFINSGSTKCKIYESSILVSSYLVSFSLLMLTLFTIMEIRYCLRMQYREQQPFFLMLIAVLIGSCCIIKKSLFCKLFIWDPVMIILAETFTVAAPKWSPGTCILDDNYIILEKIFILCEFCLIYLLPLVTCIVFLVYFTKLISNKEDSPLYTKRYDYKIDMDIKQHVQFDKVDLTKNYRYQNEHDSFMSNN</sequence>
<dbReference type="EMBL" id="LWCA01000101">
    <property type="protein sequence ID" value="OAF70895.1"/>
    <property type="molecule type" value="Genomic_DNA"/>
</dbReference>
<evidence type="ECO:0000313" key="2">
    <source>
        <dbReference type="EMBL" id="OAF70895.1"/>
    </source>
</evidence>
<feature type="transmembrane region" description="Helical" evidence="1">
    <location>
        <begin position="291"/>
        <end position="311"/>
    </location>
</feature>
<feature type="transmembrane region" description="Helical" evidence="1">
    <location>
        <begin position="204"/>
        <end position="225"/>
    </location>
</feature>
<organism evidence="2 3">
    <name type="scientific">Intoshia linei</name>
    <dbReference type="NCBI Taxonomy" id="1819745"/>
    <lineage>
        <taxon>Eukaryota</taxon>
        <taxon>Metazoa</taxon>
        <taxon>Spiralia</taxon>
        <taxon>Lophotrochozoa</taxon>
        <taxon>Mesozoa</taxon>
        <taxon>Orthonectida</taxon>
        <taxon>Rhopaluridae</taxon>
        <taxon>Intoshia</taxon>
    </lineage>
</organism>
<keyword evidence="1" id="KW-0812">Transmembrane</keyword>
<dbReference type="Proteomes" id="UP000078046">
    <property type="component" value="Unassembled WGS sequence"/>
</dbReference>
<accession>A0A177B9I7</accession>
<keyword evidence="3" id="KW-1185">Reference proteome</keyword>